<keyword evidence="8 14" id="KW-1133">Transmembrane helix</keyword>
<evidence type="ECO:0000256" key="1">
    <source>
        <dbReference type="ARBA" id="ARBA00004429"/>
    </source>
</evidence>
<keyword evidence="13 14" id="KW-0676">Redox-active center</keyword>
<accession>A0A222FFD5</accession>
<comment type="subcellular location">
    <subcellularLocation>
        <location evidence="1">Cell inner membrane</location>
        <topology evidence="1">Multi-pass membrane protein</topology>
    </subcellularLocation>
    <subcellularLocation>
        <location evidence="14">Cell membrane</location>
        <topology evidence="14">Multi-pass membrane protein</topology>
    </subcellularLocation>
</comment>
<evidence type="ECO:0000256" key="9">
    <source>
        <dbReference type="ARBA" id="ARBA00023002"/>
    </source>
</evidence>
<evidence type="ECO:0000256" key="7">
    <source>
        <dbReference type="ARBA" id="ARBA00022982"/>
    </source>
</evidence>
<dbReference type="SUPFAM" id="SSF158442">
    <property type="entry name" value="DsbB-like"/>
    <property type="match status" value="1"/>
</dbReference>
<feature type="transmembrane region" description="Helical" evidence="15">
    <location>
        <begin position="166"/>
        <end position="183"/>
    </location>
</feature>
<keyword evidence="12 14" id="KW-0143">Chaperone</keyword>
<reference evidence="16 17" key="1">
    <citation type="submission" date="2017-07" db="EMBL/GenBank/DDBJ databases">
        <title>Annotated genome sequence of Bacterioplanes sanyensis isolated from Red Sea.</title>
        <authorList>
            <person name="Rehman Z.U."/>
        </authorList>
    </citation>
    <scope>NUCLEOTIDE SEQUENCE [LARGE SCALE GENOMIC DNA]</scope>
    <source>
        <strain evidence="16 17">NV9</strain>
    </source>
</reference>
<feature type="transmembrane region" description="Helical" evidence="15">
    <location>
        <begin position="25"/>
        <end position="48"/>
    </location>
</feature>
<dbReference type="Gene3D" id="1.20.1550.10">
    <property type="entry name" value="DsbB-like"/>
    <property type="match status" value="1"/>
</dbReference>
<name>A0A222FFD5_9GAMM</name>
<evidence type="ECO:0000256" key="14">
    <source>
        <dbReference type="HAMAP-Rule" id="MF_00286"/>
    </source>
</evidence>
<feature type="topological domain" description="Cytoplasmic" evidence="14">
    <location>
        <begin position="182"/>
        <end position="186"/>
    </location>
</feature>
<organism evidence="16 17">
    <name type="scientific">Bacterioplanes sanyensis</name>
    <dbReference type="NCBI Taxonomy" id="1249553"/>
    <lineage>
        <taxon>Bacteria</taxon>
        <taxon>Pseudomonadati</taxon>
        <taxon>Pseudomonadota</taxon>
        <taxon>Gammaproteobacteria</taxon>
        <taxon>Oceanospirillales</taxon>
        <taxon>Oceanospirillaceae</taxon>
        <taxon>Bacterioplanes</taxon>
    </lineage>
</organism>
<evidence type="ECO:0000313" key="17">
    <source>
        <dbReference type="Proteomes" id="UP000202440"/>
    </source>
</evidence>
<keyword evidence="17" id="KW-1185">Reference proteome</keyword>
<evidence type="ECO:0000256" key="10">
    <source>
        <dbReference type="ARBA" id="ARBA00023136"/>
    </source>
</evidence>
<evidence type="ECO:0000256" key="11">
    <source>
        <dbReference type="ARBA" id="ARBA00023157"/>
    </source>
</evidence>
<dbReference type="GO" id="GO:0009055">
    <property type="term" value="F:electron transfer activity"/>
    <property type="evidence" value="ECO:0007669"/>
    <property type="project" value="UniProtKB-UniRule"/>
</dbReference>
<evidence type="ECO:0000313" key="16">
    <source>
        <dbReference type="EMBL" id="ASP37795.1"/>
    </source>
</evidence>
<dbReference type="Proteomes" id="UP000202440">
    <property type="component" value="Chromosome"/>
</dbReference>
<evidence type="ECO:0000256" key="12">
    <source>
        <dbReference type="ARBA" id="ARBA00023186"/>
    </source>
</evidence>
<feature type="topological domain" description="Cytoplasmic" evidence="14">
    <location>
        <begin position="1"/>
        <end position="29"/>
    </location>
</feature>
<keyword evidence="5" id="KW-0997">Cell inner membrane</keyword>
<feature type="transmembrane region" description="Helical" evidence="15">
    <location>
        <begin position="60"/>
        <end position="78"/>
    </location>
</feature>
<sequence length="186" mass="20734">MEGSMASNPAVSANPVVRFFQSPEWLGRAGLLGFVTCASLLATAYYFEYYLFMDPCPLCMVQRLAFLLIGLGCLAVFLTRQRVGLRLAALAFTVAASVFGFWSADHHIWIQNLPADEVPDCGPSFDYLMDTLPVSELLKIMLQGDGNCAEISWSMWGLSMPEWTRIWYGGFVLVVGLAFISNLRRR</sequence>
<evidence type="ECO:0000256" key="2">
    <source>
        <dbReference type="ARBA" id="ARBA00008823"/>
    </source>
</evidence>
<comment type="similarity">
    <text evidence="2 14">Belongs to the DsbB family.</text>
</comment>
<dbReference type="KEGG" id="bsan:CHH28_03505"/>
<keyword evidence="3 14" id="KW-0813">Transport</keyword>
<dbReference type="Pfam" id="PF02600">
    <property type="entry name" value="DsbB"/>
    <property type="match status" value="1"/>
</dbReference>
<evidence type="ECO:0000256" key="4">
    <source>
        <dbReference type="ARBA" id="ARBA00022475"/>
    </source>
</evidence>
<keyword evidence="9 14" id="KW-0560">Oxidoreductase</keyword>
<evidence type="ECO:0000256" key="6">
    <source>
        <dbReference type="ARBA" id="ARBA00022692"/>
    </source>
</evidence>
<keyword evidence="4 14" id="KW-1003">Cell membrane</keyword>
<dbReference type="PANTHER" id="PTHR36570:SF3">
    <property type="entry name" value="DISULFIDE BOND FORMATION PROTEIN B"/>
    <property type="match status" value="1"/>
</dbReference>
<keyword evidence="10 14" id="KW-0472">Membrane</keyword>
<evidence type="ECO:0000256" key="15">
    <source>
        <dbReference type="SAM" id="Phobius"/>
    </source>
</evidence>
<comment type="function">
    <text evidence="14">Required for disulfide bond formation in some periplasmic proteins. Acts by oxidizing the DsbA protein.</text>
</comment>
<feature type="topological domain" description="Cytoplasmic" evidence="14">
    <location>
        <begin position="82"/>
        <end position="87"/>
    </location>
</feature>
<evidence type="ECO:0000256" key="5">
    <source>
        <dbReference type="ARBA" id="ARBA00022519"/>
    </source>
</evidence>
<gene>
    <name evidence="14" type="primary">dsbB</name>
    <name evidence="16" type="ORF">CHH28_03505</name>
</gene>
<dbReference type="InterPro" id="IPR023380">
    <property type="entry name" value="DsbB-like_sf"/>
</dbReference>
<dbReference type="InterPro" id="IPR050183">
    <property type="entry name" value="DsbB"/>
</dbReference>
<keyword evidence="7 14" id="KW-0249">Electron transport</keyword>
<keyword evidence="11 14" id="KW-1015">Disulfide bond</keyword>
<proteinExistence type="inferred from homology"/>
<evidence type="ECO:0000256" key="8">
    <source>
        <dbReference type="ARBA" id="ARBA00022989"/>
    </source>
</evidence>
<evidence type="ECO:0000256" key="13">
    <source>
        <dbReference type="ARBA" id="ARBA00023284"/>
    </source>
</evidence>
<dbReference type="PANTHER" id="PTHR36570">
    <property type="entry name" value="DISULFIDE BOND FORMATION PROTEIN B"/>
    <property type="match status" value="1"/>
</dbReference>
<dbReference type="InterPro" id="IPR003752">
    <property type="entry name" value="DiS_bond_form_DsbB/BdbC"/>
</dbReference>
<protein>
    <recommendedName>
        <fullName evidence="14">Disulfide bond formation protein B</fullName>
    </recommendedName>
    <alternativeName>
        <fullName evidence="14">Disulfide oxidoreductase</fullName>
    </alternativeName>
</protein>
<keyword evidence="6 14" id="KW-0812">Transmembrane</keyword>
<evidence type="ECO:0000256" key="3">
    <source>
        <dbReference type="ARBA" id="ARBA00022448"/>
    </source>
</evidence>
<dbReference type="InterPro" id="IPR022920">
    <property type="entry name" value="Disulphide_bond_form_DsbB"/>
</dbReference>
<feature type="disulfide bond" description="Redox-active" evidence="14">
    <location>
        <begin position="56"/>
        <end position="59"/>
    </location>
</feature>
<dbReference type="GO" id="GO:0005886">
    <property type="term" value="C:plasma membrane"/>
    <property type="evidence" value="ECO:0007669"/>
    <property type="project" value="UniProtKB-SubCell"/>
</dbReference>
<dbReference type="EMBL" id="CP022530">
    <property type="protein sequence ID" value="ASP37795.1"/>
    <property type="molecule type" value="Genomic_DNA"/>
</dbReference>
<dbReference type="HAMAP" id="MF_00286">
    <property type="entry name" value="DsbB"/>
    <property type="match status" value="1"/>
</dbReference>
<feature type="topological domain" description="Periplasmic" evidence="14">
    <location>
        <begin position="47"/>
        <end position="64"/>
    </location>
</feature>
<feature type="transmembrane region" description="Helical" evidence="15">
    <location>
        <begin position="85"/>
        <end position="104"/>
    </location>
</feature>
<comment type="caution">
    <text evidence="14">Lacks conserved residue(s) required for the propagation of feature annotation.</text>
</comment>
<dbReference type="AlphaFoldDB" id="A0A222FFD5"/>
<dbReference type="GO" id="GO:0006457">
    <property type="term" value="P:protein folding"/>
    <property type="evidence" value="ECO:0007669"/>
    <property type="project" value="InterPro"/>
</dbReference>
<dbReference type="GO" id="GO:0015035">
    <property type="term" value="F:protein-disulfide reductase activity"/>
    <property type="evidence" value="ECO:0007669"/>
    <property type="project" value="UniProtKB-UniRule"/>
</dbReference>